<feature type="coiled-coil region" evidence="1">
    <location>
        <begin position="25"/>
        <end position="52"/>
    </location>
</feature>
<evidence type="ECO:0000256" key="2">
    <source>
        <dbReference type="SAM" id="MobiDB-lite"/>
    </source>
</evidence>
<keyword evidence="1" id="KW-0175">Coiled coil</keyword>
<evidence type="ECO:0000313" key="4">
    <source>
        <dbReference type="Proteomes" id="UP000692954"/>
    </source>
</evidence>
<dbReference type="Proteomes" id="UP000692954">
    <property type="component" value="Unassembled WGS sequence"/>
</dbReference>
<comment type="caution">
    <text evidence="3">The sequence shown here is derived from an EMBL/GenBank/DDBJ whole genome shotgun (WGS) entry which is preliminary data.</text>
</comment>
<gene>
    <name evidence="3" type="ORF">PSON_ATCC_30995.1.T0070415</name>
</gene>
<feature type="region of interest" description="Disordered" evidence="2">
    <location>
        <begin position="443"/>
        <end position="466"/>
    </location>
</feature>
<feature type="coiled-coil region" evidence="1">
    <location>
        <begin position="80"/>
        <end position="247"/>
    </location>
</feature>
<name>A0A8S1KHU4_9CILI</name>
<proteinExistence type="predicted"/>
<accession>A0A8S1KHU4</accession>
<protein>
    <submittedName>
        <fullName evidence="3">Uncharacterized protein</fullName>
    </submittedName>
</protein>
<evidence type="ECO:0000256" key="1">
    <source>
        <dbReference type="SAM" id="Coils"/>
    </source>
</evidence>
<dbReference type="OrthoDB" id="304847at2759"/>
<feature type="compositionally biased region" description="Polar residues" evidence="2">
    <location>
        <begin position="446"/>
        <end position="457"/>
    </location>
</feature>
<keyword evidence="4" id="KW-1185">Reference proteome</keyword>
<dbReference type="AlphaFoldDB" id="A0A8S1KHU4"/>
<dbReference type="EMBL" id="CAJJDN010000007">
    <property type="protein sequence ID" value="CAD8053575.1"/>
    <property type="molecule type" value="Genomic_DNA"/>
</dbReference>
<sequence>MNKINTNTNHISHDVLEQSKPIFNQKLLKEKINELQNAISKTEKEYNSAIQFSDQINKFQQQKQSLNSLDNLSNQKDSQIQNLILENSKLVKTIQKLETKIKNTVELQNENQILKKNVQDFKKEIQQLKQKQTLKNDNILQSDASLGFLAAKRSQEIQILTNEVREIKQKNRNLEEKLDKLISENQNLQNIIKKAENQYLKTNSQANSIKKNIFVEKLSDQKQTPQLQQLQLELDDAKKTITQLQRLNNTNTFSQQSFNYKFSNSNDKISKSQSLEPSNFDKNRKLKLLEEQIKKLEFEKDSQIYNTKLECAQDMKWFQEKLKQEYDQKQQQFQQDEDKPTQDKIKKLTAENNKFQIMLERQNKEIMNMEKKLTEYLILQDELKKNLQEEQQFQNYLKQEKQMIQNQLKNKDQEINDHKDDIIKLSKERQQLREQIEKLKLEIKMSQYQSSNKPESYQSERSKRNR</sequence>
<reference evidence="3" key="1">
    <citation type="submission" date="2021-01" db="EMBL/GenBank/DDBJ databases">
        <authorList>
            <consortium name="Genoscope - CEA"/>
            <person name="William W."/>
        </authorList>
    </citation>
    <scope>NUCLEOTIDE SEQUENCE</scope>
</reference>
<organism evidence="3 4">
    <name type="scientific">Paramecium sonneborni</name>
    <dbReference type="NCBI Taxonomy" id="65129"/>
    <lineage>
        <taxon>Eukaryota</taxon>
        <taxon>Sar</taxon>
        <taxon>Alveolata</taxon>
        <taxon>Ciliophora</taxon>
        <taxon>Intramacronucleata</taxon>
        <taxon>Oligohymenophorea</taxon>
        <taxon>Peniculida</taxon>
        <taxon>Parameciidae</taxon>
        <taxon>Paramecium</taxon>
    </lineage>
</organism>
<evidence type="ECO:0000313" key="3">
    <source>
        <dbReference type="EMBL" id="CAD8053575.1"/>
    </source>
</evidence>